<evidence type="ECO:0000256" key="1">
    <source>
        <dbReference type="SAM" id="MobiDB-lite"/>
    </source>
</evidence>
<dbReference type="EMBL" id="UINC01104114">
    <property type="protein sequence ID" value="SVC67022.1"/>
    <property type="molecule type" value="Genomic_DNA"/>
</dbReference>
<feature type="region of interest" description="Disordered" evidence="1">
    <location>
        <begin position="1"/>
        <end position="26"/>
    </location>
</feature>
<reference evidence="2" key="1">
    <citation type="submission" date="2018-05" db="EMBL/GenBank/DDBJ databases">
        <authorList>
            <person name="Lanie J.A."/>
            <person name="Ng W.-L."/>
            <person name="Kazmierczak K.M."/>
            <person name="Andrzejewski T.M."/>
            <person name="Davidsen T.M."/>
            <person name="Wayne K.J."/>
            <person name="Tettelin H."/>
            <person name="Glass J.I."/>
            <person name="Rusch D."/>
            <person name="Podicherti R."/>
            <person name="Tsui H.-C.T."/>
            <person name="Winkler M.E."/>
        </authorList>
    </citation>
    <scope>NUCLEOTIDE SEQUENCE</scope>
</reference>
<protein>
    <submittedName>
        <fullName evidence="2">Uncharacterized protein</fullName>
    </submittedName>
</protein>
<feature type="compositionally biased region" description="Polar residues" evidence="1">
    <location>
        <begin position="1"/>
        <end position="12"/>
    </location>
</feature>
<dbReference type="AlphaFoldDB" id="A0A382P506"/>
<sequence length="43" mass="4452">MAAATSPTNTGANCVLGRGRGRTGKPLRDAAMRFMKVSSGPKM</sequence>
<feature type="non-terminal residue" evidence="2">
    <location>
        <position position="43"/>
    </location>
</feature>
<evidence type="ECO:0000313" key="2">
    <source>
        <dbReference type="EMBL" id="SVC67022.1"/>
    </source>
</evidence>
<proteinExistence type="predicted"/>
<organism evidence="2">
    <name type="scientific">marine metagenome</name>
    <dbReference type="NCBI Taxonomy" id="408172"/>
    <lineage>
        <taxon>unclassified sequences</taxon>
        <taxon>metagenomes</taxon>
        <taxon>ecological metagenomes</taxon>
    </lineage>
</organism>
<name>A0A382P506_9ZZZZ</name>
<gene>
    <name evidence="2" type="ORF">METZ01_LOCUS319876</name>
</gene>
<accession>A0A382P506</accession>